<accession>A0A427Y5Z8</accession>
<name>A0A427Y5Z8_9TREE</name>
<dbReference type="Pfam" id="PF00046">
    <property type="entry name" value="Homeodomain"/>
    <property type="match status" value="1"/>
</dbReference>
<dbReference type="Proteomes" id="UP000279236">
    <property type="component" value="Unassembled WGS sequence"/>
</dbReference>
<dbReference type="InterPro" id="IPR009057">
    <property type="entry name" value="Homeodomain-like_sf"/>
</dbReference>
<evidence type="ECO:0000256" key="2">
    <source>
        <dbReference type="ARBA" id="ARBA00023125"/>
    </source>
</evidence>
<gene>
    <name evidence="9" type="ORF">EHS24_004768</name>
</gene>
<evidence type="ECO:0000313" key="9">
    <source>
        <dbReference type="EMBL" id="RSH86508.1"/>
    </source>
</evidence>
<feature type="domain" description="Homeobox" evidence="8">
    <location>
        <begin position="182"/>
        <end position="242"/>
    </location>
</feature>
<keyword evidence="10" id="KW-1185">Reference proteome</keyword>
<feature type="compositionally biased region" description="Low complexity" evidence="7">
    <location>
        <begin position="428"/>
        <end position="439"/>
    </location>
</feature>
<dbReference type="GO" id="GO:0000978">
    <property type="term" value="F:RNA polymerase II cis-regulatory region sequence-specific DNA binding"/>
    <property type="evidence" value="ECO:0007669"/>
    <property type="project" value="TreeGrafter"/>
</dbReference>
<dbReference type="RefSeq" id="XP_028479293.1">
    <property type="nucleotide sequence ID" value="XM_028620321.1"/>
</dbReference>
<dbReference type="EMBL" id="RSCE01000002">
    <property type="protein sequence ID" value="RSH86508.1"/>
    <property type="molecule type" value="Genomic_DNA"/>
</dbReference>
<dbReference type="SMART" id="SM00389">
    <property type="entry name" value="HOX"/>
    <property type="match status" value="1"/>
</dbReference>
<keyword evidence="3 5" id="KW-0371">Homeobox</keyword>
<feature type="DNA-binding region" description="Homeobox" evidence="5">
    <location>
        <begin position="184"/>
        <end position="243"/>
    </location>
</feature>
<comment type="subcellular location">
    <subcellularLocation>
        <location evidence="1 5 6">Nucleus</location>
    </subcellularLocation>
</comment>
<feature type="region of interest" description="Disordered" evidence="7">
    <location>
        <begin position="423"/>
        <end position="443"/>
    </location>
</feature>
<dbReference type="InterPro" id="IPR051000">
    <property type="entry name" value="Homeobox_DNA-bind_prot"/>
</dbReference>
<keyword evidence="2 5" id="KW-0238">DNA-binding</keyword>
<evidence type="ECO:0000256" key="4">
    <source>
        <dbReference type="ARBA" id="ARBA00023242"/>
    </source>
</evidence>
<feature type="region of interest" description="Disordered" evidence="7">
    <location>
        <begin position="273"/>
        <end position="360"/>
    </location>
</feature>
<feature type="compositionally biased region" description="Low complexity" evidence="7">
    <location>
        <begin position="331"/>
        <end position="341"/>
    </location>
</feature>
<dbReference type="PANTHER" id="PTHR24324:SF5">
    <property type="entry name" value="HEMATOPOIETICALLY-EXPRESSED HOMEOBOX PROTEIN HHEX"/>
    <property type="match status" value="1"/>
</dbReference>
<dbReference type="Gene3D" id="1.10.10.60">
    <property type="entry name" value="Homeodomain-like"/>
    <property type="match status" value="1"/>
</dbReference>
<evidence type="ECO:0000256" key="7">
    <source>
        <dbReference type="SAM" id="MobiDB-lite"/>
    </source>
</evidence>
<evidence type="ECO:0000313" key="10">
    <source>
        <dbReference type="Proteomes" id="UP000279236"/>
    </source>
</evidence>
<dbReference type="SUPFAM" id="SSF46689">
    <property type="entry name" value="Homeodomain-like"/>
    <property type="match status" value="1"/>
</dbReference>
<dbReference type="GO" id="GO:0005634">
    <property type="term" value="C:nucleus"/>
    <property type="evidence" value="ECO:0007669"/>
    <property type="project" value="UniProtKB-SubCell"/>
</dbReference>
<protein>
    <recommendedName>
        <fullName evidence="8">Homeobox domain-containing protein</fullName>
    </recommendedName>
</protein>
<dbReference type="OrthoDB" id="6159439at2759"/>
<organism evidence="9 10">
    <name type="scientific">Apiotrichum porosum</name>
    <dbReference type="NCBI Taxonomy" id="105984"/>
    <lineage>
        <taxon>Eukaryota</taxon>
        <taxon>Fungi</taxon>
        <taxon>Dikarya</taxon>
        <taxon>Basidiomycota</taxon>
        <taxon>Agaricomycotina</taxon>
        <taxon>Tremellomycetes</taxon>
        <taxon>Trichosporonales</taxon>
        <taxon>Trichosporonaceae</taxon>
        <taxon>Apiotrichum</taxon>
    </lineage>
</organism>
<feature type="compositionally biased region" description="Polar residues" evidence="7">
    <location>
        <begin position="739"/>
        <end position="750"/>
    </location>
</feature>
<reference evidence="9 10" key="1">
    <citation type="submission" date="2018-11" db="EMBL/GenBank/DDBJ databases">
        <title>Genome sequence of Apiotrichum porosum DSM 27194.</title>
        <authorList>
            <person name="Aliyu H."/>
            <person name="Gorte O."/>
            <person name="Ochsenreither K."/>
        </authorList>
    </citation>
    <scope>NUCLEOTIDE SEQUENCE [LARGE SCALE GENOMIC DNA]</scope>
    <source>
        <strain evidence="9 10">DSM 27194</strain>
    </source>
</reference>
<dbReference type="AlphaFoldDB" id="A0A427Y5Z8"/>
<evidence type="ECO:0000256" key="3">
    <source>
        <dbReference type="ARBA" id="ARBA00023155"/>
    </source>
</evidence>
<evidence type="ECO:0000256" key="6">
    <source>
        <dbReference type="RuleBase" id="RU000682"/>
    </source>
</evidence>
<dbReference type="PROSITE" id="PS50071">
    <property type="entry name" value="HOMEOBOX_2"/>
    <property type="match status" value="1"/>
</dbReference>
<evidence type="ECO:0000256" key="5">
    <source>
        <dbReference type="PROSITE-ProRule" id="PRU00108"/>
    </source>
</evidence>
<dbReference type="GO" id="GO:0030154">
    <property type="term" value="P:cell differentiation"/>
    <property type="evidence" value="ECO:0007669"/>
    <property type="project" value="TreeGrafter"/>
</dbReference>
<evidence type="ECO:0000256" key="1">
    <source>
        <dbReference type="ARBA" id="ARBA00004123"/>
    </source>
</evidence>
<dbReference type="PANTHER" id="PTHR24324">
    <property type="entry name" value="HOMEOBOX PROTEIN HHEX"/>
    <property type="match status" value="1"/>
</dbReference>
<keyword evidence="4 5" id="KW-0539">Nucleus</keyword>
<feature type="region of interest" description="Disordered" evidence="7">
    <location>
        <begin position="382"/>
        <end position="408"/>
    </location>
</feature>
<feature type="compositionally biased region" description="Pro residues" evidence="7">
    <location>
        <begin position="315"/>
        <end position="330"/>
    </location>
</feature>
<feature type="compositionally biased region" description="Polar residues" evidence="7">
    <location>
        <begin position="384"/>
        <end position="399"/>
    </location>
</feature>
<dbReference type="PROSITE" id="PS00027">
    <property type="entry name" value="HOMEOBOX_1"/>
    <property type="match status" value="1"/>
</dbReference>
<proteinExistence type="predicted"/>
<sequence>MSGAVYGADLGANGGPEYVTYLSNGTQQQVPYTPHLAQTPTGMPGMMQQQQQQGMPMGAQQGYLAHGSGEPSMRESVEGIPQVHHVPHMNGVPQQQGMPGQHHYSMQAVAPQQHGYVGGVQHVQYYPGMPQHTAAAFPQMATHVADYRFGGAPQFVLDQGWHGHGEWEDDFDENGGAVLYGNLEVKHRRRTTPEQLRVLEHWFAINPRPDNALRERLAYELGITKRNVQVWFQNRRAKIKNQEKAAAAAADAKKEAEKNGLTSQDEADAVGHAPAAGGLKASPPTPLNLSAGGLTPTNGSVAPPTPTDPSKTPVPHNPGTPNALPPPMQPPASISPRPASSDQSNKPSLLLPGGGRLDMNRRVSLAGGDVASVEHWVRQRKQQMGHTPPQASVSASNSPMGLAAAARRNSQPYPTQIITSHIPDDPNAAALSRSALPSPKVSPNGRMPGALLFTAMRNNTIRRASMPGGAQLISTTAFTPPRVPSFNHPVSSSQPQSRILARELSPIKDQDTEIDPSLRGGVPMTYVTPPPSAYPSDGSYLSVPSSTESAFMYSLNPGLPFAPNSPLPNPSFSFGGTPTSDVPAAPIHNHVGGGMGMDQAGTSPVNADKDPQHALYLALQRGRLGSLASVNSVATNGTDGGSTECGSDAEWPPFVPPGFDPDIRRASAPADLLHNIGLLGISSNSAVQPMAQNAVDHVNSYELSLPPHQGSHSAGPVMSNSSSTPTLAGGPYIPAANESPVQSSAVTSEGPSPGGAHPSISHSLMPPPPLPSNSNTNTHNRHSLYSFSEVQQYSSLPSQFPSVPDPSVYTSLSGLPSSSADGSFPSEFDLGFDLNDNEDKDQYAFLAELTNDNTSDTVNVLV</sequence>
<dbReference type="InterPro" id="IPR017970">
    <property type="entry name" value="Homeobox_CS"/>
</dbReference>
<dbReference type="InterPro" id="IPR001356">
    <property type="entry name" value="HD"/>
</dbReference>
<dbReference type="CDD" id="cd00086">
    <property type="entry name" value="homeodomain"/>
    <property type="match status" value="1"/>
</dbReference>
<comment type="caution">
    <text evidence="9">The sequence shown here is derived from an EMBL/GenBank/DDBJ whole genome shotgun (WGS) entry which is preliminary data.</text>
</comment>
<evidence type="ECO:0000259" key="8">
    <source>
        <dbReference type="PROSITE" id="PS50071"/>
    </source>
</evidence>
<dbReference type="GeneID" id="39589311"/>
<feature type="region of interest" description="Disordered" evidence="7">
    <location>
        <begin position="702"/>
        <end position="780"/>
    </location>
</feature>
<dbReference type="GO" id="GO:0000981">
    <property type="term" value="F:DNA-binding transcription factor activity, RNA polymerase II-specific"/>
    <property type="evidence" value="ECO:0007669"/>
    <property type="project" value="InterPro"/>
</dbReference>